<dbReference type="OrthoDB" id="5332316at2759"/>
<feature type="compositionally biased region" description="Basic and acidic residues" evidence="1">
    <location>
        <begin position="51"/>
        <end position="63"/>
    </location>
</feature>
<evidence type="ECO:0000256" key="1">
    <source>
        <dbReference type="SAM" id="MobiDB-lite"/>
    </source>
</evidence>
<keyword evidence="3" id="KW-1185">Reference proteome</keyword>
<evidence type="ECO:0000313" key="3">
    <source>
        <dbReference type="Proteomes" id="UP000664169"/>
    </source>
</evidence>
<dbReference type="AlphaFoldDB" id="A0A8H3FKN4"/>
<protein>
    <submittedName>
        <fullName evidence="2">Uncharacterized protein</fullName>
    </submittedName>
</protein>
<proteinExistence type="predicted"/>
<dbReference type="Proteomes" id="UP000664169">
    <property type="component" value="Unassembled WGS sequence"/>
</dbReference>
<comment type="caution">
    <text evidence="2">The sequence shown here is derived from an EMBL/GenBank/DDBJ whole genome shotgun (WGS) entry which is preliminary data.</text>
</comment>
<sequence>MTALNSLPPLFLLPAWTYTRLVLFGTKTARSRQFSLLRSLENVEQQGPGGEDTRGYRHTEGLEGTRSSESYAIHRGSRYQKGIDQIKQRLSRKQHPQARKAAYHFVQAEKRLEQHMISSYQERKKKNEQFLEHDGPSVRRVKLQPAHLDPNWIDDADDDLAVARVKAKENSVRDSSSHNDSTDTQLYPPSAQVRRPPERSLLEELFPEEATKLLEVEESSRKLQSLTEAPKLPLPTLEDLQDDSILMTRPQPLPRLMSILPQEPLQPIPSMLVLENAMPNLVEADFRRISPRGKHIEEWKSVFDPIAIAPVRVELPTESTGKYYLVFQASAHAKAWRSRVQLIHEIVTQHSSNSIDSHIIPPSGFKAGGEDIGRLLREYSIFSPGIVPRITLYDNPQMDSMNRHDLSIIKARIQPRDGDLQPGRSVLLWIDGWTLGTVNIIKRMIDVDGRMRHGKWGGPTINTTMVKDYLEEKAKNHNDDDNGDGTKLRPRRNRWTVTLRDEAEARRFVRAWHSRAFPAWEQFGKEDIDEPWPLVKAELLW</sequence>
<evidence type="ECO:0000313" key="2">
    <source>
        <dbReference type="EMBL" id="CAF9924572.1"/>
    </source>
</evidence>
<organism evidence="2 3">
    <name type="scientific">Gomphillus americanus</name>
    <dbReference type="NCBI Taxonomy" id="1940652"/>
    <lineage>
        <taxon>Eukaryota</taxon>
        <taxon>Fungi</taxon>
        <taxon>Dikarya</taxon>
        <taxon>Ascomycota</taxon>
        <taxon>Pezizomycotina</taxon>
        <taxon>Lecanoromycetes</taxon>
        <taxon>OSLEUM clade</taxon>
        <taxon>Ostropomycetidae</taxon>
        <taxon>Ostropales</taxon>
        <taxon>Graphidaceae</taxon>
        <taxon>Gomphilloideae</taxon>
        <taxon>Gomphillus</taxon>
    </lineage>
</organism>
<dbReference type="EMBL" id="CAJPDQ010000021">
    <property type="protein sequence ID" value="CAF9924572.1"/>
    <property type="molecule type" value="Genomic_DNA"/>
</dbReference>
<reference evidence="2" key="1">
    <citation type="submission" date="2021-03" db="EMBL/GenBank/DDBJ databases">
        <authorList>
            <person name="Tagirdzhanova G."/>
        </authorList>
    </citation>
    <scope>NUCLEOTIDE SEQUENCE</scope>
</reference>
<accession>A0A8H3FKN4</accession>
<name>A0A8H3FKN4_9LECA</name>
<feature type="region of interest" description="Disordered" evidence="1">
    <location>
        <begin position="167"/>
        <end position="196"/>
    </location>
</feature>
<feature type="compositionally biased region" description="Basic and acidic residues" evidence="1">
    <location>
        <begin position="167"/>
        <end position="181"/>
    </location>
</feature>
<gene>
    <name evidence="2" type="ORF">GOMPHAMPRED_003681</name>
</gene>
<feature type="region of interest" description="Disordered" evidence="1">
    <location>
        <begin position="42"/>
        <end position="66"/>
    </location>
</feature>